<dbReference type="EMBL" id="UGHF01000001">
    <property type="protein sequence ID" value="STO58849.1"/>
    <property type="molecule type" value="Genomic_DNA"/>
</dbReference>
<name>A0A1V4AYB5_9PAST</name>
<dbReference type="STRING" id="733.B0186_11270"/>
<keyword evidence="2" id="KW-1185">Reference proteome</keyword>
<accession>A0A1V4AYB5</accession>
<dbReference type="RefSeq" id="WP_078219532.1">
    <property type="nucleotide sequence ID" value="NZ_MUXZ01000069.1"/>
</dbReference>
<proteinExistence type="predicted"/>
<dbReference type="Proteomes" id="UP000254329">
    <property type="component" value="Unassembled WGS sequence"/>
</dbReference>
<sequence>MSFLGYLPSAYQIKQAVLDDIVATIDLLEIAKDKLIENDNQESSRLIRIAVSDMQKQERIIRGLGKEKL</sequence>
<gene>
    <name evidence="1" type="ORF">NCTC1659_00061</name>
</gene>
<evidence type="ECO:0000313" key="2">
    <source>
        <dbReference type="Proteomes" id="UP000254329"/>
    </source>
</evidence>
<organism evidence="1 2">
    <name type="scientific">Canicola haemoglobinophilus</name>
    <dbReference type="NCBI Taxonomy" id="733"/>
    <lineage>
        <taxon>Bacteria</taxon>
        <taxon>Pseudomonadati</taxon>
        <taxon>Pseudomonadota</taxon>
        <taxon>Gammaproteobacteria</taxon>
        <taxon>Pasteurellales</taxon>
        <taxon>Pasteurellaceae</taxon>
        <taxon>Canicola</taxon>
    </lineage>
</organism>
<reference evidence="1 2" key="1">
    <citation type="submission" date="2018-06" db="EMBL/GenBank/DDBJ databases">
        <authorList>
            <consortium name="Pathogen Informatics"/>
            <person name="Doyle S."/>
        </authorList>
    </citation>
    <scope>NUCLEOTIDE SEQUENCE [LARGE SCALE GENOMIC DNA]</scope>
    <source>
        <strain evidence="1 2">NCTC1659</strain>
    </source>
</reference>
<dbReference type="AlphaFoldDB" id="A0A1V4AYB5"/>
<evidence type="ECO:0000313" key="1">
    <source>
        <dbReference type="EMBL" id="STO58849.1"/>
    </source>
</evidence>
<protein>
    <submittedName>
        <fullName evidence="1">Uncharacterized protein</fullName>
    </submittedName>
</protein>